<dbReference type="NCBIfam" id="TIGR02607">
    <property type="entry name" value="antidote_HigA"/>
    <property type="match status" value="1"/>
</dbReference>
<dbReference type="Pfam" id="PF01381">
    <property type="entry name" value="HTH_3"/>
    <property type="match status" value="1"/>
</dbReference>
<dbReference type="SMART" id="SM00530">
    <property type="entry name" value="HTH_XRE"/>
    <property type="match status" value="1"/>
</dbReference>
<keyword evidence="1" id="KW-0238">DNA-binding</keyword>
<organism evidence="3 4">
    <name type="scientific">Tumidithrix elongata BACA0141</name>
    <dbReference type="NCBI Taxonomy" id="2716417"/>
    <lineage>
        <taxon>Bacteria</taxon>
        <taxon>Bacillati</taxon>
        <taxon>Cyanobacteriota</taxon>
        <taxon>Cyanophyceae</taxon>
        <taxon>Pseudanabaenales</taxon>
        <taxon>Pseudanabaenaceae</taxon>
        <taxon>Tumidithrix</taxon>
        <taxon>Tumidithrix elongata</taxon>
    </lineage>
</organism>
<dbReference type="PANTHER" id="PTHR36924:SF1">
    <property type="entry name" value="ANTITOXIN HIGA-1"/>
    <property type="match status" value="1"/>
</dbReference>
<dbReference type="InterPro" id="IPR010982">
    <property type="entry name" value="Lambda_DNA-bd_dom_sf"/>
</dbReference>
<name>A0AAW9Q239_9CYAN</name>
<dbReference type="Proteomes" id="UP001333818">
    <property type="component" value="Unassembled WGS sequence"/>
</dbReference>
<sequence length="102" mass="11750">MNEDKLLPIHPGEVLLEEFLKPMNLSQNQIALALRVPARRINEIIHGKRRITADTALRLAHYFNMSPRFWLGLQMDYDLDLVEDEIGDRLKKEVAVLASQGK</sequence>
<dbReference type="InterPro" id="IPR001387">
    <property type="entry name" value="Cro/C1-type_HTH"/>
</dbReference>
<dbReference type="InterPro" id="IPR013430">
    <property type="entry name" value="Toxin_antidote_HigA"/>
</dbReference>
<feature type="domain" description="HTH cro/C1-type" evidence="2">
    <location>
        <begin position="16"/>
        <end position="70"/>
    </location>
</feature>
<dbReference type="Gene3D" id="1.10.260.40">
    <property type="entry name" value="lambda repressor-like DNA-binding domains"/>
    <property type="match status" value="1"/>
</dbReference>
<comment type="caution">
    <text evidence="3">The sequence shown here is derived from an EMBL/GenBank/DDBJ whole genome shotgun (WGS) entry which is preliminary data.</text>
</comment>
<proteinExistence type="predicted"/>
<dbReference type="AlphaFoldDB" id="A0AAW9Q239"/>
<dbReference type="SUPFAM" id="SSF47413">
    <property type="entry name" value="lambda repressor-like DNA-binding domains"/>
    <property type="match status" value="1"/>
</dbReference>
<evidence type="ECO:0000256" key="1">
    <source>
        <dbReference type="ARBA" id="ARBA00023125"/>
    </source>
</evidence>
<reference evidence="3" key="1">
    <citation type="submission" date="2024-01" db="EMBL/GenBank/DDBJ databases">
        <title>Bank of Algae and Cyanobacteria of the Azores (BACA) strain genomes.</title>
        <authorList>
            <person name="Luz R."/>
            <person name="Cordeiro R."/>
            <person name="Fonseca A."/>
            <person name="Goncalves V."/>
        </authorList>
    </citation>
    <scope>NUCLEOTIDE SEQUENCE</scope>
    <source>
        <strain evidence="3">BACA0141</strain>
    </source>
</reference>
<dbReference type="GO" id="GO:0003677">
    <property type="term" value="F:DNA binding"/>
    <property type="evidence" value="ECO:0007669"/>
    <property type="project" value="UniProtKB-KW"/>
</dbReference>
<dbReference type="PANTHER" id="PTHR36924">
    <property type="entry name" value="ANTITOXIN HIGA-1"/>
    <property type="match status" value="1"/>
</dbReference>
<dbReference type="EMBL" id="JAZBJZ010000057">
    <property type="protein sequence ID" value="MEE3717914.1"/>
    <property type="molecule type" value="Genomic_DNA"/>
</dbReference>
<dbReference type="CDD" id="cd00093">
    <property type="entry name" value="HTH_XRE"/>
    <property type="match status" value="1"/>
</dbReference>
<accession>A0AAW9Q239</accession>
<evidence type="ECO:0000259" key="2">
    <source>
        <dbReference type="PROSITE" id="PS50943"/>
    </source>
</evidence>
<evidence type="ECO:0000313" key="3">
    <source>
        <dbReference type="EMBL" id="MEE3717914.1"/>
    </source>
</evidence>
<protein>
    <submittedName>
        <fullName evidence="3">HigA family addiction module antitoxin</fullName>
    </submittedName>
</protein>
<gene>
    <name evidence="3" type="ORF">V2H45_14330</name>
</gene>
<dbReference type="RefSeq" id="WP_330484344.1">
    <property type="nucleotide sequence ID" value="NZ_JAZBJZ010000057.1"/>
</dbReference>
<evidence type="ECO:0000313" key="4">
    <source>
        <dbReference type="Proteomes" id="UP001333818"/>
    </source>
</evidence>
<dbReference type="PROSITE" id="PS50943">
    <property type="entry name" value="HTH_CROC1"/>
    <property type="match status" value="1"/>
</dbReference>
<keyword evidence="4" id="KW-1185">Reference proteome</keyword>